<feature type="transmembrane region" description="Helical" evidence="1">
    <location>
        <begin position="41"/>
        <end position="62"/>
    </location>
</feature>
<dbReference type="InterPro" id="IPR026870">
    <property type="entry name" value="Zinc_ribbon_dom"/>
</dbReference>
<dbReference type="Proteomes" id="UP001196408">
    <property type="component" value="Unassembled WGS sequence"/>
</dbReference>
<evidence type="ECO:0000313" key="6">
    <source>
        <dbReference type="Proteomes" id="UP001197492"/>
    </source>
</evidence>
<dbReference type="AlphaFoldDB" id="A0AAW4MRP1"/>
<evidence type="ECO:0000313" key="4">
    <source>
        <dbReference type="EMBL" id="MBV3392970.1"/>
    </source>
</evidence>
<keyword evidence="1" id="KW-0472">Membrane</keyword>
<comment type="caution">
    <text evidence="3">The sequence shown here is derived from an EMBL/GenBank/DDBJ whole genome shotgun (WGS) entry which is preliminary data.</text>
</comment>
<evidence type="ECO:0000313" key="3">
    <source>
        <dbReference type="EMBL" id="MBV3382926.1"/>
    </source>
</evidence>
<proteinExistence type="predicted"/>
<evidence type="ECO:0000256" key="1">
    <source>
        <dbReference type="SAM" id="Phobius"/>
    </source>
</evidence>
<dbReference type="EMBL" id="JAHOEL010000037">
    <property type="protein sequence ID" value="MBV3392970.1"/>
    <property type="molecule type" value="Genomic_DNA"/>
</dbReference>
<evidence type="ECO:0000313" key="5">
    <source>
        <dbReference type="Proteomes" id="UP001196408"/>
    </source>
</evidence>
<dbReference type="EMBL" id="JAHOEF010000037">
    <property type="protein sequence ID" value="MBV3382926.1"/>
    <property type="molecule type" value="Genomic_DNA"/>
</dbReference>
<gene>
    <name evidence="3" type="ORF">KSV97_06765</name>
    <name evidence="4" type="ORF">KSW06_06835</name>
</gene>
<reference evidence="3 6" key="1">
    <citation type="submission" date="2021-06" db="EMBL/GenBank/DDBJ databases">
        <title>Collection of gut derived symbiotic bacterial strains cultured from healthy donors.</title>
        <authorList>
            <person name="Lin H."/>
            <person name="Littmann E."/>
            <person name="Pamer E.G."/>
        </authorList>
    </citation>
    <scope>NUCLEOTIDE SEQUENCE</scope>
    <source>
        <strain evidence="4 6">MSK.21.70</strain>
        <strain evidence="3">MSK.21.82</strain>
    </source>
</reference>
<organism evidence="3 5">
    <name type="scientific">Catenibacterium mitsuokai</name>
    <dbReference type="NCBI Taxonomy" id="100886"/>
    <lineage>
        <taxon>Bacteria</taxon>
        <taxon>Bacillati</taxon>
        <taxon>Bacillota</taxon>
        <taxon>Erysipelotrichia</taxon>
        <taxon>Erysipelotrichales</taxon>
        <taxon>Coprobacillaceae</taxon>
        <taxon>Catenibacterium</taxon>
    </lineage>
</organism>
<feature type="domain" description="Zinc-ribbon" evidence="2">
    <location>
        <begin position="2"/>
        <end position="24"/>
    </location>
</feature>
<keyword evidence="6" id="KW-1185">Reference proteome</keyword>
<keyword evidence="1" id="KW-1133">Transmembrane helix</keyword>
<accession>A0AAW4MRP1</accession>
<dbReference type="RefSeq" id="WP_217747730.1">
    <property type="nucleotide sequence ID" value="NZ_JAHOEB010000035.1"/>
</dbReference>
<evidence type="ECO:0000259" key="2">
    <source>
        <dbReference type="Pfam" id="PF13240"/>
    </source>
</evidence>
<dbReference type="Proteomes" id="UP001197492">
    <property type="component" value="Unassembled WGS sequence"/>
</dbReference>
<name>A0AAW4MRP1_9FIRM</name>
<keyword evidence="1" id="KW-0812">Transmembrane</keyword>
<sequence>MKCPHCHKDIRPTDHFCPHCGYDLRRNPPRSTTILGRMMKGYLVIMLLTIALPMAIVFYSQFFTGKSITSNFQQSKLYELGELKKSEGEEVYHFDSSSAFKKKFSNAETFIKPAQSYKKSLEKQYGKTFTATYDYSVYSNNDLYTAITCKTSLNDDTTLVIKRTYNRSKTDSIKTTITKNNCKTFKDLLQEDNKELITSVIDQPTYNKLMKAFHNKQEEFETNKKSLGHYGLGAYINDSKVSLVVYPGNKYQSQFKAQTEGNHSLAR</sequence>
<protein>
    <submittedName>
        <fullName evidence="3">Zinc ribbon domain-containing protein</fullName>
    </submittedName>
</protein>
<dbReference type="Pfam" id="PF13240">
    <property type="entry name" value="Zn_Ribbon_1"/>
    <property type="match status" value="1"/>
</dbReference>